<evidence type="ECO:0000256" key="7">
    <source>
        <dbReference type="ARBA" id="ARBA00023128"/>
    </source>
</evidence>
<comment type="similarity">
    <text evidence="2 10">Belongs to the YME2 family.</text>
</comment>
<evidence type="ECO:0000313" key="15">
    <source>
        <dbReference type="Proteomes" id="UP001161017"/>
    </source>
</evidence>
<name>A0AA43QRT1_9LECA</name>
<dbReference type="GO" id="GO:0006397">
    <property type="term" value="P:mRNA processing"/>
    <property type="evidence" value="ECO:0007669"/>
    <property type="project" value="UniProtKB-UniRule"/>
</dbReference>
<gene>
    <name evidence="14" type="primary">YME2</name>
    <name evidence="14" type="ORF">OHK93_008478</name>
</gene>
<keyword evidence="8" id="KW-0472">Membrane</keyword>
<dbReference type="InterPro" id="IPR027417">
    <property type="entry name" value="P-loop_NTPase"/>
</dbReference>
<dbReference type="EMBL" id="JAPUFD010000009">
    <property type="protein sequence ID" value="MDI1489200.1"/>
    <property type="molecule type" value="Genomic_DNA"/>
</dbReference>
<keyword evidence="7 10" id="KW-0496">Mitochondrion</keyword>
<dbReference type="InterPro" id="IPR035979">
    <property type="entry name" value="RBD_domain_sf"/>
</dbReference>
<dbReference type="PANTHER" id="PTHR32198">
    <property type="entry name" value="MITOCHONDRIAL ESCAPE PROTEIN 2"/>
    <property type="match status" value="1"/>
</dbReference>
<dbReference type="AlphaFoldDB" id="A0AA43QRT1"/>
<sequence>MTAPFILLRPSLLRQTRLRSLQLTTQTPQKIIAHRHASLRHSAAVASKAHGKRFKSTDTATGDEKTGHIECDPGRNEGLLFLDNVFPLKLSILLNLPFRTLIDINKFLPNLMKRFDDPEHAAADPGAIAQRASPSSAPFQITNILPRVGEGGAFVKFTHGADQDAKLIEKHIKTHLKEKPIKPWFNPLKQSRAFLVKGVPWLEDLHRTPSPALKVEFVPPAPGQSAEELGQEVLYTLFRRYGKLKDITPQPTDSKDLPKYAMLRFHRIRHAIMAKNCLHGYTVPLREGGGSDGTSLKMTYQQTKKAHFILDWLLSHPRITFPLLVALATTLAVAIFDPIRTFSIKAHVTHSFHITDNKIYKWFRSQASRANQILKLSSHRNQDASLRAIWDDRKDDINQIQTWLMESADTFIVIQGPRGSGKKELVLDQALKGRHNNLLIDCKAIQEARGDAATICAAAEQVGYRPIFSWMNSISSLIDLAAQGTIGTKTGFSETLDTQLQKIWQSTTTALREIALDTRTKEDKDAQLGDDEYLEAHPEIRPVIVIDNFLHKSAETNSLTYDKIAEWAAQLTTSNTAHVIFLTNDVSFSKSLSKALPDRVFRQISLGDLTPDVAKRFVLNHLDADTDAQSASPSSTTTRPDLVKELELCLPTLGGRLTDLEFLARRLKSGEPPRAAVNEIIAQSASEILKMYIMDPARQKWSPTQAWTLIKSLAERDELRYHEVLLNDVFASGGEATLQALEQAELITIISYPNGRPKAIRPGKPVYTAAFRQLTEDPVLTARLDLAILGELAKEESTKIQKAEEELKMLGELPGSPGGLAGRVKWLVAKIGAGQEKVEGWEREGKGLKEVLGKEF</sequence>
<reference evidence="14" key="1">
    <citation type="journal article" date="2023" name="Genome Biol. Evol.">
        <title>First Whole Genome Sequence and Flow Cytometry Genome Size Data for the Lichen-Forming Fungus Ramalina farinacea (Ascomycota).</title>
        <authorList>
            <person name="Llewellyn T."/>
            <person name="Mian S."/>
            <person name="Hill R."/>
            <person name="Leitch I.J."/>
            <person name="Gaya E."/>
        </authorList>
    </citation>
    <scope>NUCLEOTIDE SEQUENCE</scope>
    <source>
        <strain evidence="14">LIQ254RAFAR</strain>
    </source>
</reference>
<proteinExistence type="inferred from homology"/>
<evidence type="ECO:0000256" key="4">
    <source>
        <dbReference type="ARBA" id="ARBA00022692"/>
    </source>
</evidence>
<evidence type="ECO:0000313" key="14">
    <source>
        <dbReference type="EMBL" id="MDI1489200.1"/>
    </source>
</evidence>
<comment type="function">
    <text evidence="9 10">Plays a role in maintaining the mitochondrial genome and in controlling the mtDNA escape. Involved in the regulation of mtDNA nucleotide structure and number. May have a dispensable role in early maturation of pre-rRNA.</text>
</comment>
<keyword evidence="11" id="KW-0175">Coiled coil</keyword>
<keyword evidence="6" id="KW-1133">Transmembrane helix</keyword>
<dbReference type="InterPro" id="IPR018850">
    <property type="entry name" value="Mt_escape_2_C"/>
</dbReference>
<accession>A0AA43QRT1</accession>
<evidence type="ECO:0000256" key="2">
    <source>
        <dbReference type="ARBA" id="ARBA00010320"/>
    </source>
</evidence>
<comment type="subcellular location">
    <subcellularLocation>
        <location evidence="1 10">Mitochondrion inner membrane</location>
        <topology evidence="1 10">Single-pass membrane protein</topology>
    </subcellularLocation>
</comment>
<feature type="domain" description="Mitochondrial escape protein 2 C-terminal" evidence="13">
    <location>
        <begin position="393"/>
        <end position="813"/>
    </location>
</feature>
<evidence type="ECO:0000256" key="9">
    <source>
        <dbReference type="ARBA" id="ARBA00025276"/>
    </source>
</evidence>
<dbReference type="InterPro" id="IPR000504">
    <property type="entry name" value="RRM_dom"/>
</dbReference>
<dbReference type="GO" id="GO:0003723">
    <property type="term" value="F:RNA binding"/>
    <property type="evidence" value="ECO:0007669"/>
    <property type="project" value="UniProtKB-UniRule"/>
</dbReference>
<evidence type="ECO:0000259" key="13">
    <source>
        <dbReference type="Pfam" id="PF10443"/>
    </source>
</evidence>
<evidence type="ECO:0000259" key="12">
    <source>
        <dbReference type="Pfam" id="PF00076"/>
    </source>
</evidence>
<evidence type="ECO:0000256" key="6">
    <source>
        <dbReference type="ARBA" id="ARBA00022989"/>
    </source>
</evidence>
<evidence type="ECO:0000256" key="8">
    <source>
        <dbReference type="ARBA" id="ARBA00023136"/>
    </source>
</evidence>
<dbReference type="PANTHER" id="PTHR32198:SF2">
    <property type="entry name" value="MITOCHONDRIAL ESCAPE PROTEIN 2"/>
    <property type="match status" value="1"/>
</dbReference>
<feature type="coiled-coil region" evidence="11">
    <location>
        <begin position="786"/>
        <end position="813"/>
    </location>
</feature>
<evidence type="ECO:0000256" key="3">
    <source>
        <dbReference type="ARBA" id="ARBA00020222"/>
    </source>
</evidence>
<dbReference type="CDD" id="cd12433">
    <property type="entry name" value="RRM_Yme2p_like"/>
    <property type="match status" value="1"/>
</dbReference>
<dbReference type="GO" id="GO:0005743">
    <property type="term" value="C:mitochondrial inner membrane"/>
    <property type="evidence" value="ECO:0007669"/>
    <property type="project" value="UniProtKB-SubCell"/>
</dbReference>
<dbReference type="InterPro" id="IPR039627">
    <property type="entry name" value="Yme2_C"/>
</dbReference>
<comment type="caution">
    <text evidence="14">The sequence shown here is derived from an EMBL/GenBank/DDBJ whole genome shotgun (WGS) entry which is preliminary data.</text>
</comment>
<dbReference type="SUPFAM" id="SSF52540">
    <property type="entry name" value="P-loop containing nucleoside triphosphate hydrolases"/>
    <property type="match status" value="1"/>
</dbReference>
<keyword evidence="10" id="KW-0507">mRNA processing</keyword>
<dbReference type="Pfam" id="PF10443">
    <property type="entry name" value="RNA12"/>
    <property type="match status" value="1"/>
</dbReference>
<dbReference type="SUPFAM" id="SSF54928">
    <property type="entry name" value="RNA-binding domain, RBD"/>
    <property type="match status" value="1"/>
</dbReference>
<organism evidence="14 15">
    <name type="scientific">Ramalina farinacea</name>
    <dbReference type="NCBI Taxonomy" id="258253"/>
    <lineage>
        <taxon>Eukaryota</taxon>
        <taxon>Fungi</taxon>
        <taxon>Dikarya</taxon>
        <taxon>Ascomycota</taxon>
        <taxon>Pezizomycotina</taxon>
        <taxon>Lecanoromycetes</taxon>
        <taxon>OSLEUM clade</taxon>
        <taxon>Lecanoromycetidae</taxon>
        <taxon>Lecanorales</taxon>
        <taxon>Lecanorineae</taxon>
        <taxon>Ramalinaceae</taxon>
        <taxon>Ramalina</taxon>
    </lineage>
</organism>
<evidence type="ECO:0000256" key="11">
    <source>
        <dbReference type="SAM" id="Coils"/>
    </source>
</evidence>
<keyword evidence="5 10" id="KW-0999">Mitochondrion inner membrane</keyword>
<keyword evidence="15" id="KW-1185">Reference proteome</keyword>
<dbReference type="InterPro" id="IPR034260">
    <property type="entry name" value="Yme2_RRM"/>
</dbReference>
<feature type="domain" description="RRM" evidence="12">
    <location>
        <begin position="228"/>
        <end position="286"/>
    </location>
</feature>
<keyword evidence="4" id="KW-0812">Transmembrane</keyword>
<keyword evidence="10" id="KW-0694">RNA-binding</keyword>
<evidence type="ECO:0000256" key="10">
    <source>
        <dbReference type="RuleBase" id="RU367108"/>
    </source>
</evidence>
<evidence type="ECO:0000256" key="5">
    <source>
        <dbReference type="ARBA" id="ARBA00022792"/>
    </source>
</evidence>
<protein>
    <recommendedName>
        <fullName evidence="3 10">Mitochondrial escape protein 2</fullName>
    </recommendedName>
</protein>
<dbReference type="Proteomes" id="UP001161017">
    <property type="component" value="Unassembled WGS sequence"/>
</dbReference>
<dbReference type="Pfam" id="PF00076">
    <property type="entry name" value="RRM_1"/>
    <property type="match status" value="1"/>
</dbReference>
<evidence type="ECO:0000256" key="1">
    <source>
        <dbReference type="ARBA" id="ARBA00004434"/>
    </source>
</evidence>